<keyword evidence="1" id="KW-0732">Signal</keyword>
<name>A0ABU5IB53_9BURK</name>
<dbReference type="EMBL" id="JAXOJX010000008">
    <property type="protein sequence ID" value="MDZ5456344.1"/>
    <property type="molecule type" value="Genomic_DNA"/>
</dbReference>
<keyword evidence="3" id="KW-1185">Reference proteome</keyword>
<sequence length="131" mass="14351">MKKNFEALLLAAALGILAGPALAADAPPKVTNYSMKEGAELSSWSHPVHDVLKKYGVVLKSVTVKDNYATFGVKFPFDPSTGPNGKKLHELLFEILKANGWWDYAIRGEGDGAGFEVQWDKQKKLMTIDSL</sequence>
<feature type="signal peptide" evidence="1">
    <location>
        <begin position="1"/>
        <end position="23"/>
    </location>
</feature>
<evidence type="ECO:0000313" key="3">
    <source>
        <dbReference type="Proteomes" id="UP001293718"/>
    </source>
</evidence>
<gene>
    <name evidence="2" type="ORF">SM757_07135</name>
</gene>
<dbReference type="Proteomes" id="UP001293718">
    <property type="component" value="Unassembled WGS sequence"/>
</dbReference>
<proteinExistence type="predicted"/>
<accession>A0ABU5IB53</accession>
<dbReference type="RefSeq" id="WP_322464932.1">
    <property type="nucleotide sequence ID" value="NZ_JAXOJX010000008.1"/>
</dbReference>
<evidence type="ECO:0000313" key="2">
    <source>
        <dbReference type="EMBL" id="MDZ5456344.1"/>
    </source>
</evidence>
<evidence type="ECO:0000256" key="1">
    <source>
        <dbReference type="SAM" id="SignalP"/>
    </source>
</evidence>
<organism evidence="2 3">
    <name type="scientific">Azohydromonas lata</name>
    <dbReference type="NCBI Taxonomy" id="45677"/>
    <lineage>
        <taxon>Bacteria</taxon>
        <taxon>Pseudomonadati</taxon>
        <taxon>Pseudomonadota</taxon>
        <taxon>Betaproteobacteria</taxon>
        <taxon>Burkholderiales</taxon>
        <taxon>Sphaerotilaceae</taxon>
        <taxon>Azohydromonas</taxon>
    </lineage>
</organism>
<protein>
    <submittedName>
        <fullName evidence="2">Uncharacterized protein</fullName>
    </submittedName>
</protein>
<reference evidence="2 3" key="1">
    <citation type="submission" date="2023-11" db="EMBL/GenBank/DDBJ databases">
        <title>Draft genome of Azohydromonas lata strain H1 (DSM1123), a polyhydroxyalkanoate producer.</title>
        <authorList>
            <person name="Traversa D."/>
            <person name="D'Addabbo P."/>
            <person name="Pazzani C."/>
            <person name="Manzari C."/>
            <person name="Chiara M."/>
            <person name="Scrascia M."/>
        </authorList>
    </citation>
    <scope>NUCLEOTIDE SEQUENCE [LARGE SCALE GENOMIC DNA]</scope>
    <source>
        <strain evidence="2 3">H1</strain>
    </source>
</reference>
<comment type="caution">
    <text evidence="2">The sequence shown here is derived from an EMBL/GenBank/DDBJ whole genome shotgun (WGS) entry which is preliminary data.</text>
</comment>
<feature type="chain" id="PRO_5046393841" evidence="1">
    <location>
        <begin position="24"/>
        <end position="131"/>
    </location>
</feature>